<keyword evidence="2" id="KW-0677">Repeat</keyword>
<keyword evidence="4 5" id="KW-0862">Zinc</keyword>
<accession>A0A2H5QQ66</accession>
<dbReference type="EMBL" id="BDQV01000575">
    <property type="protein sequence ID" value="GAY66415.1"/>
    <property type="molecule type" value="Genomic_DNA"/>
</dbReference>
<feature type="zinc finger region" description="C3H1-type" evidence="5">
    <location>
        <begin position="112"/>
        <end position="140"/>
    </location>
</feature>
<evidence type="ECO:0000256" key="1">
    <source>
        <dbReference type="ARBA" id="ARBA00022723"/>
    </source>
</evidence>
<evidence type="ECO:0000313" key="7">
    <source>
        <dbReference type="EMBL" id="GAY66415.1"/>
    </source>
</evidence>
<dbReference type="PANTHER" id="PTHR12620">
    <property type="entry name" value="U2 SNRNP AUXILIARY FACTOR, SMALL SUBUNIT"/>
    <property type="match status" value="1"/>
</dbReference>
<name>A0A2H5QQ66_CITUN</name>
<dbReference type="Pfam" id="PF00642">
    <property type="entry name" value="zf-CCCH"/>
    <property type="match status" value="1"/>
</dbReference>
<protein>
    <recommendedName>
        <fullName evidence="6">C3H1-type domain-containing protein</fullName>
    </recommendedName>
</protein>
<keyword evidence="1 5" id="KW-0479">Metal-binding</keyword>
<dbReference type="InterPro" id="IPR035979">
    <property type="entry name" value="RBD_domain_sf"/>
</dbReference>
<dbReference type="PROSITE" id="PS50103">
    <property type="entry name" value="ZF_C3H1"/>
    <property type="match status" value="1"/>
</dbReference>
<dbReference type="InterPro" id="IPR000571">
    <property type="entry name" value="Znf_CCCH"/>
</dbReference>
<evidence type="ECO:0000259" key="6">
    <source>
        <dbReference type="PROSITE" id="PS50103"/>
    </source>
</evidence>
<dbReference type="GO" id="GO:0003723">
    <property type="term" value="F:RNA binding"/>
    <property type="evidence" value="ECO:0007669"/>
    <property type="project" value="InterPro"/>
</dbReference>
<evidence type="ECO:0000256" key="5">
    <source>
        <dbReference type="PROSITE-ProRule" id="PRU00723"/>
    </source>
</evidence>
<dbReference type="STRING" id="55188.A0A2H5QQ66"/>
<comment type="caution">
    <text evidence="7">The sequence shown here is derived from an EMBL/GenBank/DDBJ whole genome shotgun (WGS) entry which is preliminary data.</text>
</comment>
<feature type="domain" description="C3H1-type" evidence="6">
    <location>
        <begin position="112"/>
        <end position="140"/>
    </location>
</feature>
<keyword evidence="8" id="KW-1185">Reference proteome</keyword>
<evidence type="ECO:0000256" key="4">
    <source>
        <dbReference type="ARBA" id="ARBA00022833"/>
    </source>
</evidence>
<dbReference type="InterPro" id="IPR012677">
    <property type="entry name" value="Nucleotide-bd_a/b_plait_sf"/>
</dbReference>
<dbReference type="GO" id="GO:0089701">
    <property type="term" value="C:U2AF complex"/>
    <property type="evidence" value="ECO:0007669"/>
    <property type="project" value="InterPro"/>
</dbReference>
<keyword evidence="3 5" id="KW-0863">Zinc-finger</keyword>
<dbReference type="SUPFAM" id="SSF54928">
    <property type="entry name" value="RNA-binding domain, RBD"/>
    <property type="match status" value="1"/>
</dbReference>
<reference evidence="7 8" key="1">
    <citation type="journal article" date="2017" name="Front. Genet.">
        <title>Draft sequencing of the heterozygous diploid genome of Satsuma (Citrus unshiu Marc.) using a hybrid assembly approach.</title>
        <authorList>
            <person name="Shimizu T."/>
            <person name="Tanizawa Y."/>
            <person name="Mochizuki T."/>
            <person name="Nagasaki H."/>
            <person name="Yoshioka T."/>
            <person name="Toyoda A."/>
            <person name="Fujiyama A."/>
            <person name="Kaminuma E."/>
            <person name="Nakamura Y."/>
        </authorList>
    </citation>
    <scope>NUCLEOTIDE SEQUENCE [LARGE SCALE GENOMIC DNA]</scope>
    <source>
        <strain evidence="8">cv. Miyagawa wase</strain>
    </source>
</reference>
<dbReference type="InterPro" id="IPR009145">
    <property type="entry name" value="U2AF_small"/>
</dbReference>
<organism evidence="7 8">
    <name type="scientific">Citrus unshiu</name>
    <name type="common">Satsuma mandarin</name>
    <name type="synonym">Citrus nobilis var. unshiu</name>
    <dbReference type="NCBI Taxonomy" id="55188"/>
    <lineage>
        <taxon>Eukaryota</taxon>
        <taxon>Viridiplantae</taxon>
        <taxon>Streptophyta</taxon>
        <taxon>Embryophyta</taxon>
        <taxon>Tracheophyta</taxon>
        <taxon>Spermatophyta</taxon>
        <taxon>Magnoliopsida</taxon>
        <taxon>eudicotyledons</taxon>
        <taxon>Gunneridae</taxon>
        <taxon>Pentapetalae</taxon>
        <taxon>rosids</taxon>
        <taxon>malvids</taxon>
        <taxon>Sapindales</taxon>
        <taxon>Rutaceae</taxon>
        <taxon>Aurantioideae</taxon>
        <taxon>Citrus</taxon>
    </lineage>
</organism>
<dbReference type="PRINTS" id="PR01848">
    <property type="entry name" value="U2AUXFACTOR"/>
</dbReference>
<dbReference type="Gene3D" id="3.30.70.330">
    <property type="match status" value="1"/>
</dbReference>
<sequence>MEDNECRDGGKKILTRILQSGGGDAENLQHILRLLTSYGMFSEHREFGDERRMNVMRMMIGNMLAKGLLKLYGKEMRLLSGRKRPTSNPLPPQSEAFADHQNAQQALEIVAQQDKAYCPFHLKTGACRFGQRCNIVHFYLDKSCTLLIKNMYNGLGLAWEQDERLEVCRNGSSHLRGNVYVHYKSLESAVLAYHSVNGRYFAGKQVFVKNCWSLLSTLYLFVLYKTSVVKLTACLLGGCI</sequence>
<dbReference type="Proteomes" id="UP000236630">
    <property type="component" value="Unassembled WGS sequence"/>
</dbReference>
<evidence type="ECO:0000256" key="2">
    <source>
        <dbReference type="ARBA" id="ARBA00022737"/>
    </source>
</evidence>
<dbReference type="GO" id="GO:0008270">
    <property type="term" value="F:zinc ion binding"/>
    <property type="evidence" value="ECO:0007669"/>
    <property type="project" value="UniProtKB-KW"/>
</dbReference>
<dbReference type="AlphaFoldDB" id="A0A2H5QQ66"/>
<evidence type="ECO:0000256" key="3">
    <source>
        <dbReference type="ARBA" id="ARBA00022771"/>
    </source>
</evidence>
<proteinExistence type="predicted"/>
<evidence type="ECO:0000313" key="8">
    <source>
        <dbReference type="Proteomes" id="UP000236630"/>
    </source>
</evidence>
<gene>
    <name evidence="7" type="ORF">CUMW_248570</name>
</gene>
<dbReference type="GO" id="GO:0000398">
    <property type="term" value="P:mRNA splicing, via spliceosome"/>
    <property type="evidence" value="ECO:0007669"/>
    <property type="project" value="InterPro"/>
</dbReference>